<dbReference type="GO" id="GO:0046503">
    <property type="term" value="P:glycerolipid catabolic process"/>
    <property type="evidence" value="ECO:0007669"/>
    <property type="project" value="TreeGrafter"/>
</dbReference>
<dbReference type="InterPro" id="IPR000073">
    <property type="entry name" value="AB_hydrolase_1"/>
</dbReference>
<dbReference type="EC" id="3.1.1.-" evidence="2"/>
<dbReference type="Pfam" id="PF00561">
    <property type="entry name" value="Abhydrolase_1"/>
    <property type="match status" value="1"/>
</dbReference>
<dbReference type="AlphaFoldDB" id="A0A077M4I7"/>
<keyword evidence="2" id="KW-0378">Hydrolase</keyword>
<dbReference type="EMBL" id="CAJB01000334">
    <property type="protein sequence ID" value="CCH79040.1"/>
    <property type="molecule type" value="Genomic_DNA"/>
</dbReference>
<name>A0A077M4I7_9MICO</name>
<evidence type="ECO:0000313" key="3">
    <source>
        <dbReference type="Proteomes" id="UP000035721"/>
    </source>
</evidence>
<keyword evidence="3" id="KW-1185">Reference proteome</keyword>
<gene>
    <name evidence="2" type="ORF">BN12_40010</name>
</gene>
<organism evidence="2 3">
    <name type="scientific">Nostocoides japonicum T1-X7</name>
    <dbReference type="NCBI Taxonomy" id="1194083"/>
    <lineage>
        <taxon>Bacteria</taxon>
        <taxon>Bacillati</taxon>
        <taxon>Actinomycetota</taxon>
        <taxon>Actinomycetes</taxon>
        <taxon>Micrococcales</taxon>
        <taxon>Intrasporangiaceae</taxon>
        <taxon>Nostocoides</taxon>
    </lineage>
</organism>
<dbReference type="GO" id="GO:0004806">
    <property type="term" value="F:triacylglycerol lipase activity"/>
    <property type="evidence" value="ECO:0007669"/>
    <property type="project" value="TreeGrafter"/>
</dbReference>
<dbReference type="PRINTS" id="PR00111">
    <property type="entry name" value="ABHYDROLASE"/>
</dbReference>
<dbReference type="Proteomes" id="UP000035721">
    <property type="component" value="Unassembled WGS sequence"/>
</dbReference>
<dbReference type="OrthoDB" id="8957634at2"/>
<evidence type="ECO:0000313" key="2">
    <source>
        <dbReference type="EMBL" id="CCH79040.1"/>
    </source>
</evidence>
<dbReference type="STRING" id="1194083.BN12_40010"/>
<accession>A0A077M4I7</accession>
<dbReference type="SUPFAM" id="SSF53474">
    <property type="entry name" value="alpha/beta-Hydrolases"/>
    <property type="match status" value="1"/>
</dbReference>
<protein>
    <submittedName>
        <fullName evidence="2">Putative Poly(3-hydroxyalkanoate) depolymerase</fullName>
        <ecNumber evidence="2">3.1.1.-</ecNumber>
    </submittedName>
</protein>
<feature type="domain" description="AB hydrolase-1" evidence="1">
    <location>
        <begin position="37"/>
        <end position="262"/>
    </location>
</feature>
<proteinExistence type="predicted"/>
<dbReference type="PANTHER" id="PTHR43433:SF5">
    <property type="entry name" value="AB HYDROLASE-1 DOMAIN-CONTAINING PROTEIN"/>
    <property type="match status" value="1"/>
</dbReference>
<reference evidence="2 3" key="1">
    <citation type="journal article" date="2013" name="ISME J.">
        <title>A metabolic model for members of the genus Tetrasphaera involved in enhanced biological phosphorus removal.</title>
        <authorList>
            <person name="Kristiansen R."/>
            <person name="Nguyen H.T.T."/>
            <person name="Saunders A.M."/>
            <person name="Nielsen J.L."/>
            <person name="Wimmer R."/>
            <person name="Le V.Q."/>
            <person name="McIlroy S.J."/>
            <person name="Petrovski S."/>
            <person name="Seviour R.J."/>
            <person name="Calteau A."/>
            <person name="Nielsen K.L."/>
            <person name="Nielsen P.H."/>
        </authorList>
    </citation>
    <scope>NUCLEOTIDE SEQUENCE [LARGE SCALE GENOMIC DNA]</scope>
    <source>
        <strain evidence="2 3">T1-X7</strain>
    </source>
</reference>
<dbReference type="InterPro" id="IPR029058">
    <property type="entry name" value="AB_hydrolase_fold"/>
</dbReference>
<comment type="caution">
    <text evidence="2">The sequence shown here is derived from an EMBL/GenBank/DDBJ whole genome shotgun (WGS) entry which is preliminary data.</text>
</comment>
<evidence type="ECO:0000259" key="1">
    <source>
        <dbReference type="Pfam" id="PF00561"/>
    </source>
</evidence>
<dbReference type="PANTHER" id="PTHR43433">
    <property type="entry name" value="HYDROLASE, ALPHA/BETA FOLD FAMILY PROTEIN"/>
    <property type="match status" value="1"/>
</dbReference>
<dbReference type="Gene3D" id="3.40.50.1820">
    <property type="entry name" value="alpha/beta hydrolase"/>
    <property type="match status" value="1"/>
</dbReference>
<sequence length="292" mass="31191">MTAGGVLGATMTRDELRTVTVRGVTLTVRRRGSGPDVLFIGGLGNDLTLWDPLIAETDDITAVTVDAPGIGSSSLPPRPLFMYELAAMYRELIEVLGLESATVIGYSFGGAVAQQLAIQSPEAVSRLVLCATGPGVGGFPGDPVALLEVSTPLRYYNIERLRRVTPILYGGMRAQGNGRFRAEQIARTTSPPSVLAYAYQVFALMGWSALPWLNRVRARTLIIAGDDDPIFPLGNAHLMASCIPDSTLSVRPGAGHLLVIDEAPEVGPLVSRFVHGIDPLTIQETDPEGTRR</sequence>
<dbReference type="InterPro" id="IPR050471">
    <property type="entry name" value="AB_hydrolase"/>
</dbReference>